<reference evidence="1 2" key="2">
    <citation type="submission" date="2020-01" db="EMBL/GenBank/DDBJ databases">
        <title>Clostridiaceae sp. nov. isolated from the gut of human by culturomics.</title>
        <authorList>
            <person name="Chang Y."/>
        </authorList>
    </citation>
    <scope>NUCLEOTIDE SEQUENCE [LARGE SCALE GENOMIC DNA]</scope>
    <source>
        <strain evidence="1 2">DONG20-135</strain>
    </source>
</reference>
<gene>
    <name evidence="1" type="ORF">GSF08_06830</name>
</gene>
<name>A0A6N8U618_9FIRM</name>
<sequence length="122" mass="13858">MENNIKKEQMTACAYIEAIIESCQRMQDKFQPGTSQHTLLVNRIRALSLAEKLMRTESIACTQEALIQALVPIRSIIHKSEKALMHGKAGSASAQRLHRIVHTMQLSEMLIKKKLREFDPAM</sequence>
<comment type="caution">
    <text evidence="1">The sequence shown here is derived from an EMBL/GenBank/DDBJ whole genome shotgun (WGS) entry which is preliminary data.</text>
</comment>
<dbReference type="AlphaFoldDB" id="A0A6N8U618"/>
<organism evidence="1 2">
    <name type="scientific">Copranaerobaculum intestinale</name>
    <dbReference type="NCBI Taxonomy" id="2692629"/>
    <lineage>
        <taxon>Bacteria</taxon>
        <taxon>Bacillati</taxon>
        <taxon>Bacillota</taxon>
        <taxon>Erysipelotrichia</taxon>
        <taxon>Erysipelotrichales</taxon>
        <taxon>Erysipelotrichaceae</taxon>
        <taxon>Copranaerobaculum</taxon>
    </lineage>
</organism>
<dbReference type="Proteomes" id="UP000434036">
    <property type="component" value="Unassembled WGS sequence"/>
</dbReference>
<evidence type="ECO:0000313" key="1">
    <source>
        <dbReference type="EMBL" id="MXQ73648.1"/>
    </source>
</evidence>
<dbReference type="RefSeq" id="WP_160625084.1">
    <property type="nucleotide sequence ID" value="NZ_WUUQ01000002.1"/>
</dbReference>
<keyword evidence="2" id="KW-1185">Reference proteome</keyword>
<evidence type="ECO:0000313" key="2">
    <source>
        <dbReference type="Proteomes" id="UP000434036"/>
    </source>
</evidence>
<protein>
    <submittedName>
        <fullName evidence="1">Uncharacterized protein</fullName>
    </submittedName>
</protein>
<accession>A0A6N8U618</accession>
<reference evidence="1 2" key="1">
    <citation type="submission" date="2019-12" db="EMBL/GenBank/DDBJ databases">
        <authorList>
            <person name="Yang R."/>
        </authorList>
    </citation>
    <scope>NUCLEOTIDE SEQUENCE [LARGE SCALE GENOMIC DNA]</scope>
    <source>
        <strain evidence="1 2">DONG20-135</strain>
    </source>
</reference>
<dbReference type="EMBL" id="WUUQ01000002">
    <property type="protein sequence ID" value="MXQ73648.1"/>
    <property type="molecule type" value="Genomic_DNA"/>
</dbReference>
<proteinExistence type="predicted"/>